<name>A0ACC5R3F6_9HYPH</name>
<proteinExistence type="predicted"/>
<sequence>MAEPGHSQSFFDGITSWFTGKKAEEPIADALPYKVNIKIDHGDSGIRSAIEDSSNLVTLQESAAPGAAGLVQRALSDQERITAALYDKGYYAGEIDIRIADVDVNDPSVFDAAETMRARGPVKVQINVDVGPEFRFGKIRVLDAKTHRPMENVPDLEDSDLVEGEIAASSAIARAERVIASDLRGQGYPFAKIDSKDVAADHVSRRLEVTLFVETGPKAPFGRFTVSGTEGLDPEFVEDRIDIEEGEPYSPERLDKLRKRLTSYPIIAGVKLREADDLDANGRLPVDLEISERKPRYFGFGTKYSSTDGTAVNAYWGHRNLFGGAETLRIDGQVSWFGGEPDAVPDADPFGYVLKATFTKPGIYTVDDDFLAEVAFLREVTDAYVRDAVTLNAGVKRQISDALSVQVGVDFEQAYVEDTDGKRQDFVAGLPIDVVYDTTDSLLDPTRGIRSAARLEPFAFLGEAGAGPVLARGQVSAYHAMDDRNRFILAGRVAGGSLIGADLSDVPPARRFYAGGGGSIRGYDFQSVSPRNDKGDIIGGLSYFEASAEMRIRITETIGLVPFVDMGAAFEDEMPDFSGLQYAAGLGLRYYTAIGPIRLDAAVPLNPRDDDTGYGVYVSIGQAF</sequence>
<keyword evidence="2" id="KW-1185">Reference proteome</keyword>
<dbReference type="EMBL" id="JAENHL010000007">
    <property type="protein sequence ID" value="MBK1867163.1"/>
    <property type="molecule type" value="Genomic_DNA"/>
</dbReference>
<dbReference type="Proteomes" id="UP000616151">
    <property type="component" value="Unassembled WGS sequence"/>
</dbReference>
<gene>
    <name evidence="1" type="ORF">JHL16_12475</name>
</gene>
<comment type="caution">
    <text evidence="1">The sequence shown here is derived from an EMBL/GenBank/DDBJ whole genome shotgun (WGS) entry which is preliminary data.</text>
</comment>
<organism evidence="1 2">
    <name type="scientific">Taklimakanibacter albus</name>
    <dbReference type="NCBI Taxonomy" id="2800327"/>
    <lineage>
        <taxon>Bacteria</taxon>
        <taxon>Pseudomonadati</taxon>
        <taxon>Pseudomonadota</taxon>
        <taxon>Alphaproteobacteria</taxon>
        <taxon>Hyphomicrobiales</taxon>
        <taxon>Aestuariivirgaceae</taxon>
        <taxon>Taklimakanibacter</taxon>
    </lineage>
</organism>
<evidence type="ECO:0000313" key="1">
    <source>
        <dbReference type="EMBL" id="MBK1867163.1"/>
    </source>
</evidence>
<protein>
    <submittedName>
        <fullName evidence="1">Outer membrane protein assembly factor</fullName>
    </submittedName>
</protein>
<reference evidence="1" key="1">
    <citation type="submission" date="2021-01" db="EMBL/GenBank/DDBJ databases">
        <authorList>
            <person name="Sun Q."/>
        </authorList>
    </citation>
    <scope>NUCLEOTIDE SEQUENCE</scope>
    <source>
        <strain evidence="1">YIM B02566</strain>
    </source>
</reference>
<accession>A0ACC5R3F6</accession>
<evidence type="ECO:0000313" key="2">
    <source>
        <dbReference type="Proteomes" id="UP000616151"/>
    </source>
</evidence>